<organism evidence="1 2">
    <name type="scientific">Geodia barretti</name>
    <name type="common">Barrett's horny sponge</name>
    <dbReference type="NCBI Taxonomy" id="519541"/>
    <lineage>
        <taxon>Eukaryota</taxon>
        <taxon>Metazoa</taxon>
        <taxon>Porifera</taxon>
        <taxon>Demospongiae</taxon>
        <taxon>Heteroscleromorpha</taxon>
        <taxon>Tetractinellida</taxon>
        <taxon>Astrophorina</taxon>
        <taxon>Geodiidae</taxon>
        <taxon>Geodia</taxon>
    </lineage>
</organism>
<reference evidence="1" key="1">
    <citation type="submission" date="2023-03" db="EMBL/GenBank/DDBJ databases">
        <authorList>
            <person name="Steffen K."/>
            <person name="Cardenas P."/>
        </authorList>
    </citation>
    <scope>NUCLEOTIDE SEQUENCE</scope>
</reference>
<dbReference type="EMBL" id="CASHTH010003565">
    <property type="protein sequence ID" value="CAI8046455.1"/>
    <property type="molecule type" value="Genomic_DNA"/>
</dbReference>
<comment type="caution">
    <text evidence="1">The sequence shown here is derived from an EMBL/GenBank/DDBJ whole genome shotgun (WGS) entry which is preliminary data.</text>
</comment>
<dbReference type="AlphaFoldDB" id="A0AA35TDR2"/>
<sequence>MIDPVYLNVLRQIHARLSNTDVNWVVTGSLGFVLQGVPVRPNDIDIQTDKAGAYAIESLFSDVVIRKVKFSATEWIRSHFGALQIDGIEVEIMGDIQKIGADGVWEEIVDPAHYRQMVEIAGLLVPVLSLEYEYQAYLKFGRIEQAKMLRRWLDSG</sequence>
<dbReference type="Pfam" id="PF10706">
    <property type="entry name" value="Aminoglyc_resit"/>
    <property type="match status" value="1"/>
</dbReference>
<evidence type="ECO:0000313" key="2">
    <source>
        <dbReference type="Proteomes" id="UP001174909"/>
    </source>
</evidence>
<name>A0AA35TDR2_GEOBA</name>
<accession>A0AA35TDR2</accession>
<dbReference type="Proteomes" id="UP001174909">
    <property type="component" value="Unassembled WGS sequence"/>
</dbReference>
<dbReference type="Gene3D" id="3.30.460.40">
    <property type="match status" value="1"/>
</dbReference>
<gene>
    <name evidence="1" type="ORF">GBAR_LOCUS25697</name>
</gene>
<keyword evidence="2" id="KW-1185">Reference proteome</keyword>
<protein>
    <submittedName>
        <fullName evidence="1">Uncharacterized protein</fullName>
    </submittedName>
</protein>
<dbReference type="SUPFAM" id="SSF81301">
    <property type="entry name" value="Nucleotidyltransferase"/>
    <property type="match status" value="1"/>
</dbReference>
<dbReference type="InterPro" id="IPR019646">
    <property type="entry name" value="Aminoglyc_AdlTrfase"/>
</dbReference>
<evidence type="ECO:0000313" key="1">
    <source>
        <dbReference type="EMBL" id="CAI8046455.1"/>
    </source>
</evidence>
<dbReference type="InterPro" id="IPR043519">
    <property type="entry name" value="NT_sf"/>
</dbReference>
<proteinExistence type="predicted"/>